<sequence>MDTSSRNMFDSLKDQIWDQLGQLDPDWFNVLTVKASNEEKNQTRQNQWRTASHDEGFKTPLERNPVDSQLFSTPKIFRHSRMLVSPDMDGSFTEQGASSMGCYEVRPAGFVHRTVSLDHTAELLDTPQRASNMMESLGAQVNPDMSWTSSLNTPPAVASTLILSKTTHHPTTLFSGPLNLLPMWSVVGGRETGQEGTSSDSQHSSLDQSDDQWKQTLPDAIDDKELRDTVMRVLDGAENVLSIFFTNSSSALRRVRTKERIKWRQKERAHAARKVSVERLAETSGKTQEEKLKGNDLCPPAPSSPGQREPSAEATSGVSQWSPISLTEITEATLDPSPPVDDPGKRKQQEPESRHSTGKLESTSDPAKVIVPSLKMESLFSKKKRQFVYTIHSPKPEVNEEHKPTQKAPQANLISEQEQCVQQQEPTADLPPSIQGSTTGRGPVPSATSGTTQDLDMSQLCKALDQDFTQMAEVVNKPQHIFSPSTCLFLVKQRNKNILTNREPSQRENGGHHDDKELELTGYQRKPTIAPDSGTLSHATDLPELAQTSSSVPSVVQGQSVHSVNSTGTEQILIPFSPLSKEKERSLLDNMEEDPTELNLSVNDHSLSGIEPMIEDPVRRQGDFGGDVYTTHNTKGQTAMMEQNRLGFHPSTNGSSGFKTASHKGIKISSANLQRARDIFKEVEEQSISSVQLTRHNNTTRNEISRSEMNKSIIQNDASVKASAPTSVQASVKASTPAISGEKSTDNQHRLTASQKADVTELCNLLEEMPTQLDLSQLKPAKPSVAPQEDDLSSKATDAELDPDFLAGIDFDDSFSSDAGKHLNENIQIPHGSSSHMASTLNSESDTSFQRSLKNNATSFTVDVSNITKPKATLTALDVSNGHDNNITSCTETPNHQEEYLLKCNVGFQTAGGKSFSVSKKCLSKAKVLFADLEDSSLPFTDTADSSCRVSVNSGTASHYQQIPNHNTPKSGFVVRTSKNLHSKFSDSNTVNCSERVSSTVTQLPFCQTVLSDKPKAEQPGCENSKLHMTKVSKLKGGFFTASGRGIHLSAQAVRAASSFFNSDAVENQDGTPPQHWECNDVDNTVMGNEKESDCSFKNDTFTEPGQKYGEIANASVGPCAYSATRSDDDNQTCNGGFKKPMGKDGVSIPRRAPLKEQSGSFSSGLAASVGGSRGHGSFSTVSGKKVSVINEALTKAKTHLKECDVVEDEKLNSDASMTRPLPGPSPKNDSFKPAALRRSALTAKSSSSSEKVGPSVVSEPGRARGFSTASGKMLAVSDQALTQAKALLNEDSIDKEPQQAAPTRNPPGQSPSLIPPKHKGGFQTASGKGVVISAAALQRAKAMMGDCDASVEVVQVSAEALQKAKSLFDDLSCDAEASVFPQSLKTEECDVVEDEKLNSDASMTRPLPGPSPKNDYFKPAALRRSALTAKSSSSSEKVGPSVVSEPGRARGFSTASGKMLAVSDQALTQAKALLNEDSIDKEPQQAAPTRNPPGQSPSLIPPKHKGGFQTASGKGVVISAAALQRAKAMMGDCDASVEVVQVSAEALQKAKSLFDDLSCDAEASVFPQSQKTEECDVVEDEKLNSDASMTRPLPGPSPKNDYFKPAALRRSALTAKSSSSSEKVDPSVVSESGRARGFSTASRKMLTVSDQALTQAKTLLNEDSIDKEPQQAAPTRNPPGQSPSLIPPKHKGGFQTASGKGVVISAAALQRAKAMMSDCDASVEVVQVSAEALQKAKSLFDDLSCDAEASVFPQSLKTEEKSRGAWNPEGMKFSFTTAKGTKVQFSKENLLKAKNLLNVEGESAGSMSGASSPSEESFGNHKCELDKVDVLTTLSNTHQTRTEKQNKPIEQITPRQSKAIYSREHLEGDADTSASEEGQQLAVETVAMVEKRTVQSYCPVNRSAETHKAIGKRSIEDADVTDQPPLKRRLLEEFDRTMDKARASSLLPAKSSPHGNSTHYDPRSPQCTERQEGFQVQGVPGATHHRASQKPPPDPMASGPPPPQASGPPPSPSPQASGPRAPVFVPPFLKRRRTDPSQTNPDPQVRTRSGTPAVFNLPFKKPPQPPTPLPPPPPSPTPAETSLYVPPAAMATKSPATVTESHRGGGSGRHDVEADTVPEECTAMAGDPATENHEVDQDQGDPEDLQDLRLERDLQEMRLSKKRRQTVRPLPGSLFLAKTSGVARIPLQAAVNGLPPGRYSPQQLYEHGVHQLVWAVTADNAESFRLPFRRFFRWETLGERGGVQLADGGWLVPQDDWTVGKEEFYRALCDSPGVDVKLLSPEWAYNHYRWVVWKLASMERAFPASMASLWLNPEQILLQLKYRYDVEVDHSRRPALRKITERDDTAAKTMVLCVCGVVRPGLDPHRPSRPADHQTPTPSSTPLGVVWLTDGWYAIRAQLDGPLTAMLHRGRLVPGGKLMVYGAELVGSQDGCSPLEAPEGLMLKIGANSSRRARWDAKLGFHRDPRPFLLPLSSLYGAGGAVGCVELLILRSYPVLWMEKKQDGGFVFRSGRAEERETRRFDDDKNKSMEALYAKIQSDIETEDKGKDRPGKRKRTLRRQEVEKLRDGEELYEAVENDPAYLEACLSEQQLVVLQSYRRSLLEKRQAGLQERCRRALEQAQESQGGCPRRDVTPVWKLCVADARAPPGGPVYMLNMWRPSADLQARLKEGARYRAYNLSVAEGNKRSPGASVQLTATAKTHFQEVQLTILPVIQVGQDWLLDHFQARRSAHFLDLRDPEFLQTPCGEVDLVGYVVSTTDPHGTSPVVYLVDGDLNLVKVRCFSSLVRWGLDELVRPTALLALSNLQQNARGATLLPVLYAGDLTSVSSNPREPHLQNALAQLRKQTQAEDRFLQRAQEKLSCWTQGEDPAVGSSPWSDRTKTPAGPTAASRPSPWSDRTRTPAGPTAPGRPSPAVCVTPQQLTRPSTSSSTPQTGLPPPPPTSDPKTLRRRRALDYLSRVPSPPPLGPLGSLASPAYVNKTFNPPRSSATPAAVATTTTTTPARRTVKQAEEEWENDEGLMLIDTQDLHGGGGAS</sequence>
<proteinExistence type="predicted"/>
<dbReference type="InterPro" id="IPR002093">
    <property type="entry name" value="BRCA2_repeat"/>
</dbReference>
<feature type="region of interest" description="Disordered" evidence="6">
    <location>
        <begin position="189"/>
        <end position="212"/>
    </location>
</feature>
<dbReference type="InterPro" id="IPR015188">
    <property type="entry name" value="BRCA2_OB_3"/>
</dbReference>
<dbReference type="GO" id="GO:0003677">
    <property type="term" value="F:DNA binding"/>
    <property type="evidence" value="ECO:0007669"/>
    <property type="project" value="UniProtKB-KW"/>
</dbReference>
<dbReference type="Proteomes" id="UP001174136">
    <property type="component" value="Unassembled WGS sequence"/>
</dbReference>
<feature type="compositionally biased region" description="Basic and acidic residues" evidence="6">
    <location>
        <begin position="394"/>
        <end position="404"/>
    </location>
</feature>
<feature type="region of interest" description="Disordered" evidence="6">
    <location>
        <begin position="2864"/>
        <end position="2949"/>
    </location>
</feature>
<organism evidence="8 9">
    <name type="scientific">Merluccius polli</name>
    <name type="common">Benguela hake</name>
    <name type="synonym">Merluccius cadenati</name>
    <dbReference type="NCBI Taxonomy" id="89951"/>
    <lineage>
        <taxon>Eukaryota</taxon>
        <taxon>Metazoa</taxon>
        <taxon>Chordata</taxon>
        <taxon>Craniata</taxon>
        <taxon>Vertebrata</taxon>
        <taxon>Euteleostomi</taxon>
        <taxon>Actinopterygii</taxon>
        <taxon>Neopterygii</taxon>
        <taxon>Teleostei</taxon>
        <taxon>Neoteleostei</taxon>
        <taxon>Acanthomorphata</taxon>
        <taxon>Zeiogadaria</taxon>
        <taxon>Gadariae</taxon>
        <taxon>Gadiformes</taxon>
        <taxon>Gadoidei</taxon>
        <taxon>Merlucciidae</taxon>
        <taxon>Merluccius</taxon>
    </lineage>
</organism>
<evidence type="ECO:0000256" key="6">
    <source>
        <dbReference type="SAM" id="MobiDB-lite"/>
    </source>
</evidence>
<feature type="region of interest" description="Disordered" evidence="6">
    <location>
        <begin position="546"/>
        <end position="566"/>
    </location>
</feature>
<accession>A0AA47MKM9</accession>
<keyword evidence="1" id="KW-0677">Repeat</keyword>
<keyword evidence="5" id="KW-0234">DNA repair</keyword>
<feature type="compositionally biased region" description="Polar residues" evidence="6">
    <location>
        <begin position="407"/>
        <end position="426"/>
    </location>
</feature>
<dbReference type="CDD" id="cd04493">
    <property type="entry name" value="BRCA2DBD_OB1"/>
    <property type="match status" value="1"/>
</dbReference>
<dbReference type="InterPro" id="IPR015187">
    <property type="entry name" value="BRCA2_OB_1"/>
</dbReference>
<dbReference type="SUPFAM" id="SSF50249">
    <property type="entry name" value="Nucleic acid-binding proteins"/>
    <property type="match status" value="3"/>
</dbReference>
<evidence type="ECO:0000313" key="8">
    <source>
        <dbReference type="EMBL" id="KAK0141859.1"/>
    </source>
</evidence>
<evidence type="ECO:0000313" key="9">
    <source>
        <dbReference type="Proteomes" id="UP001174136"/>
    </source>
</evidence>
<comment type="caution">
    <text evidence="8">The sequence shown here is derived from an EMBL/GenBank/DDBJ whole genome shotgun (WGS) entry which is preliminary data.</text>
</comment>
<reference evidence="8" key="1">
    <citation type="journal article" date="2023" name="Front. Mar. Sci.">
        <title>A new Merluccius polli reference genome to investigate the effects of global change in West African waters.</title>
        <authorList>
            <person name="Mateo J.L."/>
            <person name="Blanco-Fernandez C."/>
            <person name="Garcia-Vazquez E."/>
            <person name="Machado-Schiaffino G."/>
        </authorList>
    </citation>
    <scope>NUCLEOTIDE SEQUENCE</scope>
    <source>
        <strain evidence="8">C29</strain>
        <tissue evidence="8">Fin</tissue>
    </source>
</reference>
<dbReference type="Pfam" id="PF21318">
    <property type="entry name" value="BRCA2DBD_OB2"/>
    <property type="match status" value="1"/>
</dbReference>
<dbReference type="InterPro" id="IPR015205">
    <property type="entry name" value="Tower_dom"/>
</dbReference>
<dbReference type="InterPro" id="IPR015525">
    <property type="entry name" value="BRCA2"/>
</dbReference>
<feature type="compositionally biased region" description="Basic and acidic residues" evidence="6">
    <location>
        <begin position="2101"/>
        <end position="2113"/>
    </location>
</feature>
<feature type="compositionally biased region" description="Basic and acidic residues" evidence="6">
    <location>
        <begin position="342"/>
        <end position="355"/>
    </location>
</feature>
<feature type="region of interest" description="Disordered" evidence="6">
    <location>
        <begin position="1583"/>
        <end position="1637"/>
    </location>
</feature>
<dbReference type="Pfam" id="PF00634">
    <property type="entry name" value="BRCA2"/>
    <property type="match status" value="8"/>
</dbReference>
<feature type="compositionally biased region" description="Polar residues" evidence="6">
    <location>
        <begin position="2037"/>
        <end position="2051"/>
    </location>
</feature>
<feature type="compositionally biased region" description="Pro residues" evidence="6">
    <location>
        <begin position="2061"/>
        <end position="2078"/>
    </location>
</feature>
<dbReference type="SUPFAM" id="SSF81872">
    <property type="entry name" value="BRCA2 helical domain"/>
    <property type="match status" value="1"/>
</dbReference>
<dbReference type="SUPFAM" id="SSF81878">
    <property type="entry name" value="BRCA2 tower domain"/>
    <property type="match status" value="1"/>
</dbReference>
<dbReference type="InterPro" id="IPR012340">
    <property type="entry name" value="NA-bd_OB-fold"/>
</dbReference>
<dbReference type="InterPro" id="IPR015252">
    <property type="entry name" value="BRCA2_hlx"/>
</dbReference>
<evidence type="ECO:0000256" key="5">
    <source>
        <dbReference type="ARBA" id="ARBA00023204"/>
    </source>
</evidence>
<dbReference type="SMART" id="SM01341">
    <property type="entry name" value="Tower"/>
    <property type="match status" value="1"/>
</dbReference>
<feature type="region of interest" description="Disordered" evidence="6">
    <location>
        <begin position="393"/>
        <end position="454"/>
    </location>
</feature>
<dbReference type="Gene3D" id="6.10.70.10">
    <property type="match status" value="1"/>
</dbReference>
<evidence type="ECO:0000256" key="3">
    <source>
        <dbReference type="ARBA" id="ARBA00023125"/>
    </source>
</evidence>
<dbReference type="InterPro" id="IPR055077">
    <property type="entry name" value="BRCA2_TR2"/>
</dbReference>
<feature type="compositionally biased region" description="Pro residues" evidence="6">
    <location>
        <begin position="1991"/>
        <end position="2014"/>
    </location>
</feature>
<feature type="region of interest" description="Disordered" evidence="6">
    <location>
        <begin position="825"/>
        <end position="848"/>
    </location>
</feature>
<dbReference type="InterPro" id="IPR048262">
    <property type="entry name" value="BRCA2_OB_2_dom"/>
</dbReference>
<dbReference type="PANTHER" id="PTHR11289">
    <property type="entry name" value="BREAST CANCER TYPE 2 SUSCEPTIBILITY PROTEIN BRCA2"/>
    <property type="match status" value="1"/>
</dbReference>
<dbReference type="PROSITE" id="PS50138">
    <property type="entry name" value="BRCA2_REPEAT"/>
    <property type="match status" value="10"/>
</dbReference>
<feature type="compositionally biased region" description="Basic and acidic residues" evidence="6">
    <location>
        <begin position="263"/>
        <end position="294"/>
    </location>
</feature>
<gene>
    <name evidence="8" type="primary">BRCA2</name>
    <name evidence="8" type="ORF">N1851_020456</name>
</gene>
<feature type="region of interest" description="Disordered" evidence="6">
    <location>
        <begin position="1661"/>
        <end position="1695"/>
    </location>
</feature>
<feature type="region of interest" description="Disordered" evidence="6">
    <location>
        <begin position="1480"/>
        <end position="1512"/>
    </location>
</feature>
<evidence type="ECO:0000256" key="1">
    <source>
        <dbReference type="ARBA" id="ARBA00022737"/>
    </source>
</evidence>
<feature type="compositionally biased region" description="Low complexity" evidence="6">
    <location>
        <begin position="1431"/>
        <end position="1447"/>
    </location>
</feature>
<feature type="compositionally biased region" description="Basic and acidic residues" evidence="6">
    <location>
        <begin position="51"/>
        <end position="65"/>
    </location>
</feature>
<dbReference type="InterPro" id="IPR036315">
    <property type="entry name" value="BRCA2_hlx_sf"/>
</dbReference>
<evidence type="ECO:0000259" key="7">
    <source>
        <dbReference type="SMART" id="SM01341"/>
    </source>
</evidence>
<name>A0AA47MKM9_MERPO</name>
<dbReference type="Pfam" id="PF09103">
    <property type="entry name" value="BRCA-2_OB1"/>
    <property type="match status" value="1"/>
</dbReference>
<protein>
    <submittedName>
        <fullName evidence="8">Breast cancer type 2 susceptibility protein</fullName>
    </submittedName>
</protein>
<feature type="region of interest" description="Disordered" evidence="6">
    <location>
        <begin position="1212"/>
        <end position="1267"/>
    </location>
</feature>
<feature type="compositionally biased region" description="Polar residues" evidence="6">
    <location>
        <begin position="313"/>
        <end position="330"/>
    </location>
</feature>
<keyword evidence="9" id="KW-1185">Reference proteome</keyword>
<feature type="region of interest" description="Disordered" evidence="6">
    <location>
        <begin position="263"/>
        <end position="369"/>
    </location>
</feature>
<feature type="compositionally biased region" description="Low complexity" evidence="6">
    <location>
        <begin position="547"/>
        <end position="566"/>
    </location>
</feature>
<feature type="compositionally biased region" description="Low complexity" evidence="6">
    <location>
        <begin position="1245"/>
        <end position="1261"/>
    </location>
</feature>
<dbReference type="GO" id="GO:0006355">
    <property type="term" value="P:regulation of DNA-templated transcription"/>
    <property type="evidence" value="ECO:0007669"/>
    <property type="project" value="TreeGrafter"/>
</dbReference>
<feature type="region of interest" description="Disordered" evidence="6">
    <location>
        <begin position="2983"/>
        <end position="3036"/>
    </location>
</feature>
<evidence type="ECO:0000256" key="2">
    <source>
        <dbReference type="ARBA" id="ARBA00022763"/>
    </source>
</evidence>
<feature type="compositionally biased region" description="Polar residues" evidence="6">
    <location>
        <begin position="718"/>
        <end position="738"/>
    </location>
</feature>
<evidence type="ECO:0000256" key="4">
    <source>
        <dbReference type="ARBA" id="ARBA00023172"/>
    </source>
</evidence>
<feature type="region of interest" description="Disordered" evidence="6">
    <location>
        <begin position="1837"/>
        <end position="1861"/>
    </location>
</feature>
<dbReference type="GO" id="GO:0000724">
    <property type="term" value="P:double-strand break repair via homologous recombination"/>
    <property type="evidence" value="ECO:0007669"/>
    <property type="project" value="InterPro"/>
</dbReference>
<dbReference type="Pfam" id="PF09169">
    <property type="entry name" value="BRCA-2_helical"/>
    <property type="match status" value="1"/>
</dbReference>
<dbReference type="Pfam" id="PF09121">
    <property type="entry name" value="Tower"/>
    <property type="match status" value="1"/>
</dbReference>
<dbReference type="CDD" id="cd04494">
    <property type="entry name" value="BRCA2DBD_OB2"/>
    <property type="match status" value="1"/>
</dbReference>
<feature type="compositionally biased region" description="Low complexity" evidence="6">
    <location>
        <begin position="1617"/>
        <end position="1633"/>
    </location>
</feature>
<feature type="compositionally biased region" description="Low complexity" evidence="6">
    <location>
        <begin position="2985"/>
        <end position="3005"/>
    </location>
</feature>
<feature type="region of interest" description="Disordered" evidence="6">
    <location>
        <begin position="1945"/>
        <end position="2113"/>
    </location>
</feature>
<feature type="compositionally biased region" description="Low complexity" evidence="6">
    <location>
        <begin position="2919"/>
        <end position="2935"/>
    </location>
</feature>
<keyword evidence="3" id="KW-0238">DNA-binding</keyword>
<dbReference type="Gene3D" id="2.40.50.140">
    <property type="entry name" value="Nucleic acid-binding proteins"/>
    <property type="match status" value="3"/>
</dbReference>
<keyword evidence="2" id="KW-0227">DNA damage</keyword>
<feature type="region of interest" description="Disordered" evidence="6">
    <location>
        <begin position="1397"/>
        <end position="1451"/>
    </location>
</feature>
<feature type="compositionally biased region" description="Polar residues" evidence="6">
    <location>
        <begin position="434"/>
        <end position="454"/>
    </location>
</feature>
<feature type="domain" description="Tower" evidence="7">
    <location>
        <begin position="2499"/>
        <end position="2540"/>
    </location>
</feature>
<feature type="compositionally biased region" description="Low complexity" evidence="6">
    <location>
        <begin position="198"/>
        <end position="207"/>
    </location>
</feature>
<dbReference type="EMBL" id="JAOPHQ010003727">
    <property type="protein sequence ID" value="KAK0141859.1"/>
    <property type="molecule type" value="Genomic_DNA"/>
</dbReference>
<keyword evidence="4" id="KW-0233">DNA recombination</keyword>
<dbReference type="PANTHER" id="PTHR11289:SF0">
    <property type="entry name" value="BREAST CANCER TYPE 2 SUSCEPTIBILITY PROTEIN"/>
    <property type="match status" value="1"/>
</dbReference>
<dbReference type="Pfam" id="PF09104">
    <property type="entry name" value="BRCA-2_OB3"/>
    <property type="match status" value="1"/>
</dbReference>
<dbReference type="Pfam" id="PF22687">
    <property type="entry name" value="BRCA2_TR2"/>
    <property type="match status" value="1"/>
</dbReference>
<feature type="region of interest" description="Disordered" evidence="6">
    <location>
        <begin position="718"/>
        <end position="748"/>
    </location>
</feature>
<dbReference type="PIRSF" id="PIRSF002397">
    <property type="entry name" value="BRCA2"/>
    <property type="match status" value="1"/>
</dbReference>
<feature type="region of interest" description="Disordered" evidence="6">
    <location>
        <begin position="774"/>
        <end position="797"/>
    </location>
</feature>
<feature type="region of interest" description="Disordered" evidence="6">
    <location>
        <begin position="38"/>
        <end position="65"/>
    </location>
</feature>
<feature type="region of interest" description="Disordered" evidence="6">
    <location>
        <begin position="1294"/>
        <end position="1326"/>
    </location>
</feature>